<keyword evidence="2" id="KW-0472">Membrane</keyword>
<evidence type="ECO:0000313" key="4">
    <source>
        <dbReference type="Proteomes" id="UP000886653"/>
    </source>
</evidence>
<dbReference type="AlphaFoldDB" id="A0A9P6NRK8"/>
<protein>
    <recommendedName>
        <fullName evidence="5">Promethin</fullName>
    </recommendedName>
</protein>
<keyword evidence="2" id="KW-1133">Transmembrane helix</keyword>
<evidence type="ECO:0000256" key="1">
    <source>
        <dbReference type="SAM" id="MobiDB-lite"/>
    </source>
</evidence>
<gene>
    <name evidence="3" type="ORF">CROQUDRAFT_655000</name>
</gene>
<feature type="transmembrane region" description="Helical" evidence="2">
    <location>
        <begin position="118"/>
        <end position="143"/>
    </location>
</feature>
<sequence>MSPSSSASPVSPDSGKHSVLDDGLGINTVITFLGEKTRQADMHVIAPLRTIFKDAFKNYPTATSYFMIFCGLSLLPILCFIGFSLFATSALLAVSLIFVLTWGGMILGSALFTLLMSLAFLAFATFWIVLVLFSTIFVLRLIYNIQTVFVRKLRDSQVVRDMSQHLHEKRLQKQQEEREANAHRDSMSPLD</sequence>
<comment type="caution">
    <text evidence="3">The sequence shown here is derived from an EMBL/GenBank/DDBJ whole genome shotgun (WGS) entry which is preliminary data.</text>
</comment>
<dbReference type="OrthoDB" id="3159957at2759"/>
<feature type="region of interest" description="Disordered" evidence="1">
    <location>
        <begin position="169"/>
        <end position="191"/>
    </location>
</feature>
<evidence type="ECO:0008006" key="5">
    <source>
        <dbReference type="Google" id="ProtNLM"/>
    </source>
</evidence>
<keyword evidence="4" id="KW-1185">Reference proteome</keyword>
<evidence type="ECO:0000256" key="2">
    <source>
        <dbReference type="SAM" id="Phobius"/>
    </source>
</evidence>
<dbReference type="Proteomes" id="UP000886653">
    <property type="component" value="Unassembled WGS sequence"/>
</dbReference>
<feature type="transmembrane region" description="Helical" evidence="2">
    <location>
        <begin position="90"/>
        <end position="112"/>
    </location>
</feature>
<accession>A0A9P6NRK8</accession>
<keyword evidence="2" id="KW-0812">Transmembrane</keyword>
<evidence type="ECO:0000313" key="3">
    <source>
        <dbReference type="EMBL" id="KAG0148306.1"/>
    </source>
</evidence>
<dbReference type="EMBL" id="MU167238">
    <property type="protein sequence ID" value="KAG0148306.1"/>
    <property type="molecule type" value="Genomic_DNA"/>
</dbReference>
<proteinExistence type="predicted"/>
<name>A0A9P6NRK8_9BASI</name>
<reference evidence="3" key="1">
    <citation type="submission" date="2013-11" db="EMBL/GenBank/DDBJ databases">
        <title>Genome sequence of the fusiform rust pathogen reveals effectors for host alternation and coevolution with pine.</title>
        <authorList>
            <consortium name="DOE Joint Genome Institute"/>
            <person name="Smith K."/>
            <person name="Pendleton A."/>
            <person name="Kubisiak T."/>
            <person name="Anderson C."/>
            <person name="Salamov A."/>
            <person name="Aerts A."/>
            <person name="Riley R."/>
            <person name="Clum A."/>
            <person name="Lindquist E."/>
            <person name="Ence D."/>
            <person name="Campbell M."/>
            <person name="Kronenberg Z."/>
            <person name="Feau N."/>
            <person name="Dhillon B."/>
            <person name="Hamelin R."/>
            <person name="Burleigh J."/>
            <person name="Smith J."/>
            <person name="Yandell M."/>
            <person name="Nelson C."/>
            <person name="Grigoriev I."/>
            <person name="Davis J."/>
        </authorList>
    </citation>
    <scope>NUCLEOTIDE SEQUENCE</scope>
    <source>
        <strain evidence="3">G11</strain>
    </source>
</reference>
<organism evidence="3 4">
    <name type="scientific">Cronartium quercuum f. sp. fusiforme G11</name>
    <dbReference type="NCBI Taxonomy" id="708437"/>
    <lineage>
        <taxon>Eukaryota</taxon>
        <taxon>Fungi</taxon>
        <taxon>Dikarya</taxon>
        <taxon>Basidiomycota</taxon>
        <taxon>Pucciniomycotina</taxon>
        <taxon>Pucciniomycetes</taxon>
        <taxon>Pucciniales</taxon>
        <taxon>Coleosporiaceae</taxon>
        <taxon>Cronartium</taxon>
    </lineage>
</organism>
<feature type="transmembrane region" description="Helical" evidence="2">
    <location>
        <begin position="62"/>
        <end position="83"/>
    </location>
</feature>